<dbReference type="Pfam" id="PF01048">
    <property type="entry name" value="PNP_UDP_1"/>
    <property type="match status" value="1"/>
</dbReference>
<evidence type="ECO:0000256" key="1">
    <source>
        <dbReference type="ARBA" id="ARBA00011888"/>
    </source>
</evidence>
<protein>
    <recommendedName>
        <fullName evidence="2">Uridine phosphorylase</fullName>
        <ecNumber evidence="1">2.4.2.3</ecNumber>
    </recommendedName>
</protein>
<evidence type="ECO:0000256" key="2">
    <source>
        <dbReference type="ARBA" id="ARBA00021980"/>
    </source>
</evidence>
<gene>
    <name evidence="5" type="ORF">ENV62_01210</name>
</gene>
<dbReference type="EMBL" id="DTHB01000016">
    <property type="protein sequence ID" value="HGB13846.1"/>
    <property type="molecule type" value="Genomic_DNA"/>
</dbReference>
<dbReference type="GO" id="GO:0005829">
    <property type="term" value="C:cytosol"/>
    <property type="evidence" value="ECO:0007669"/>
    <property type="project" value="TreeGrafter"/>
</dbReference>
<dbReference type="PANTHER" id="PTHR43691">
    <property type="entry name" value="URIDINE PHOSPHORYLASE"/>
    <property type="match status" value="1"/>
</dbReference>
<evidence type="ECO:0000313" key="5">
    <source>
        <dbReference type="EMBL" id="HGB13846.1"/>
    </source>
</evidence>
<feature type="domain" description="Nucleoside phosphorylase" evidence="4">
    <location>
        <begin position="27"/>
        <end position="247"/>
    </location>
</feature>
<proteinExistence type="predicted"/>
<dbReference type="GO" id="GO:0009116">
    <property type="term" value="P:nucleoside metabolic process"/>
    <property type="evidence" value="ECO:0007669"/>
    <property type="project" value="InterPro"/>
</dbReference>
<dbReference type="InterPro" id="IPR000845">
    <property type="entry name" value="Nucleoside_phosphorylase_d"/>
</dbReference>
<sequence length="268" mass="29200">MPAASVPVNEQGRFYHLDCGPGDLAPYILTCGDPARARRLARYFDRVEVRRRNREFVTFTGRYHGIPVSAMATGIGPDNTAIAVIEACQCVLPATFIRLGTTGALQEDIALGDLVITEKALRDETTSHYYAPPDFLAPAHPDIIRALRQAAAELRAPHHVGVTCTTADFYAGQGRTAPGFPCLDPGKVERLKAAGVLNFEMEMSVYLTLAHISSYPLRAGGACVVLDNMVTGGETFASRKDKERAIRRLIQVGLRALELLYASDQAKR</sequence>
<comment type="catalytic activity">
    <reaction evidence="3">
        <text>uridine + phosphate = alpha-D-ribose 1-phosphate + uracil</text>
        <dbReference type="Rhea" id="RHEA:24388"/>
        <dbReference type="ChEBI" id="CHEBI:16704"/>
        <dbReference type="ChEBI" id="CHEBI:17568"/>
        <dbReference type="ChEBI" id="CHEBI:43474"/>
        <dbReference type="ChEBI" id="CHEBI:57720"/>
        <dbReference type="EC" id="2.4.2.3"/>
    </reaction>
</comment>
<dbReference type="CDD" id="cd17767">
    <property type="entry name" value="UP_EcUdp-like"/>
    <property type="match status" value="1"/>
</dbReference>
<dbReference type="SUPFAM" id="SSF53167">
    <property type="entry name" value="Purine and uridine phosphorylases"/>
    <property type="match status" value="1"/>
</dbReference>
<organism evidence="5">
    <name type="scientific">Desulfobacca acetoxidans</name>
    <dbReference type="NCBI Taxonomy" id="60893"/>
    <lineage>
        <taxon>Bacteria</taxon>
        <taxon>Pseudomonadati</taxon>
        <taxon>Thermodesulfobacteriota</taxon>
        <taxon>Desulfobaccia</taxon>
        <taxon>Desulfobaccales</taxon>
        <taxon>Desulfobaccaceae</taxon>
        <taxon>Desulfobacca</taxon>
    </lineage>
</organism>
<reference evidence="5" key="1">
    <citation type="journal article" date="2020" name="mSystems">
        <title>Genome- and Community-Level Interaction Insights into Carbon Utilization and Element Cycling Functions of Hydrothermarchaeota in Hydrothermal Sediment.</title>
        <authorList>
            <person name="Zhou Z."/>
            <person name="Liu Y."/>
            <person name="Xu W."/>
            <person name="Pan J."/>
            <person name="Luo Z.H."/>
            <person name="Li M."/>
        </authorList>
    </citation>
    <scope>NUCLEOTIDE SEQUENCE [LARGE SCALE GENOMIC DNA]</scope>
    <source>
        <strain evidence="5">SpSt-776</strain>
    </source>
</reference>
<dbReference type="Gene3D" id="3.40.50.1580">
    <property type="entry name" value="Nucleoside phosphorylase domain"/>
    <property type="match status" value="1"/>
</dbReference>
<dbReference type="AlphaFoldDB" id="A0A7C3SHW2"/>
<dbReference type="InterPro" id="IPR035994">
    <property type="entry name" value="Nucleoside_phosphorylase_sf"/>
</dbReference>
<dbReference type="PANTHER" id="PTHR43691:SF11">
    <property type="entry name" value="FI09636P-RELATED"/>
    <property type="match status" value="1"/>
</dbReference>
<evidence type="ECO:0000259" key="4">
    <source>
        <dbReference type="Pfam" id="PF01048"/>
    </source>
</evidence>
<dbReference type="EC" id="2.4.2.3" evidence="1"/>
<dbReference type="GO" id="GO:0004850">
    <property type="term" value="F:uridine phosphorylase activity"/>
    <property type="evidence" value="ECO:0007669"/>
    <property type="project" value="UniProtKB-EC"/>
</dbReference>
<evidence type="ECO:0000256" key="3">
    <source>
        <dbReference type="ARBA" id="ARBA00048447"/>
    </source>
</evidence>
<comment type="caution">
    <text evidence="5">The sequence shown here is derived from an EMBL/GenBank/DDBJ whole genome shotgun (WGS) entry which is preliminary data.</text>
</comment>
<name>A0A7C3SHW2_9BACT</name>
<accession>A0A7C3SHW2</accession>